<dbReference type="STRING" id="6832.A0A553PNJ0"/>
<dbReference type="Proteomes" id="UP000318571">
    <property type="component" value="Chromosome 6"/>
</dbReference>
<reference evidence="3 4" key="1">
    <citation type="journal article" date="2018" name="Nat. Ecol. Evol.">
        <title>Genomic signatures of mitonuclear coevolution across populations of Tigriopus californicus.</title>
        <authorList>
            <person name="Barreto F.S."/>
            <person name="Watson E.T."/>
            <person name="Lima T.G."/>
            <person name="Willett C.S."/>
            <person name="Edmands S."/>
            <person name="Li W."/>
            <person name="Burton R.S."/>
        </authorList>
    </citation>
    <scope>NUCLEOTIDE SEQUENCE [LARGE SCALE GENOMIC DNA]</scope>
    <source>
        <strain evidence="3 4">San Diego</strain>
    </source>
</reference>
<organism evidence="3 4">
    <name type="scientific">Tigriopus californicus</name>
    <name type="common">Marine copepod</name>
    <dbReference type="NCBI Taxonomy" id="6832"/>
    <lineage>
        <taxon>Eukaryota</taxon>
        <taxon>Metazoa</taxon>
        <taxon>Ecdysozoa</taxon>
        <taxon>Arthropoda</taxon>
        <taxon>Crustacea</taxon>
        <taxon>Multicrustacea</taxon>
        <taxon>Hexanauplia</taxon>
        <taxon>Copepoda</taxon>
        <taxon>Harpacticoida</taxon>
        <taxon>Harpacticidae</taxon>
        <taxon>Tigriopus</taxon>
    </lineage>
</organism>
<dbReference type="FunFam" id="1.10.340.70:FF:000001">
    <property type="entry name" value="Retrovirus-related Pol polyprotein from transposon gypsy-like Protein"/>
    <property type="match status" value="1"/>
</dbReference>
<feature type="non-terminal residue" evidence="3">
    <location>
        <position position="1"/>
    </location>
</feature>
<dbReference type="GO" id="GO:0003964">
    <property type="term" value="F:RNA-directed DNA polymerase activity"/>
    <property type="evidence" value="ECO:0007669"/>
    <property type="project" value="UniProtKB-EC"/>
</dbReference>
<accession>A0A553PNJ0</accession>
<gene>
    <name evidence="3" type="ORF">TCAL_16081</name>
</gene>
<dbReference type="Gene3D" id="1.10.340.70">
    <property type="match status" value="1"/>
</dbReference>
<proteinExistence type="predicted"/>
<evidence type="ECO:0000259" key="2">
    <source>
        <dbReference type="Pfam" id="PF17921"/>
    </source>
</evidence>
<dbReference type="AlphaFoldDB" id="A0A553PNJ0"/>
<dbReference type="InterPro" id="IPR050951">
    <property type="entry name" value="Retrovirus_Pol_polyprotein"/>
</dbReference>
<sequence length="305" mass="35049">PLLVIFNGKNINAIENPRFQRILSKLSYYTFNVTWVSGKTHLIADALSRAPLSNESGEEIDILQCSLSSVGASRDVSFQELTIAAQKDPEYQAIIDVFNSKSKIDTLPPQHRAKMFSNIWNEISFDDQHRILLFHNRVIVPRLIRRSLLDKLHLSHSGITKTRSLARALYYWPSMNREINNIISSCEQCTRLLPSQPFTPLQQSISQHPFQVVSVDLFEEKGQHYLIIMKDLKSKNQLRMQNLQCNLIVNVQDPLTKKWTETGTVITRCSSGQSYEVNINGSKRIRNRRLLRLVPEFSKTPEGKM</sequence>
<name>A0A553PNJ0_TIGCA</name>
<dbReference type="EMBL" id="VCGU01000002">
    <property type="protein sequence ID" value="TRY79255.1"/>
    <property type="molecule type" value="Genomic_DNA"/>
</dbReference>
<dbReference type="PANTHER" id="PTHR37984">
    <property type="entry name" value="PROTEIN CBG26694"/>
    <property type="match status" value="1"/>
</dbReference>
<evidence type="ECO:0000256" key="1">
    <source>
        <dbReference type="ARBA" id="ARBA00012493"/>
    </source>
</evidence>
<protein>
    <recommendedName>
        <fullName evidence="1">RNA-directed DNA polymerase</fullName>
        <ecNumber evidence="1">2.7.7.49</ecNumber>
    </recommendedName>
</protein>
<dbReference type="EC" id="2.7.7.49" evidence="1"/>
<evidence type="ECO:0000313" key="3">
    <source>
        <dbReference type="EMBL" id="TRY79255.1"/>
    </source>
</evidence>
<feature type="domain" description="Integrase zinc-binding" evidence="2">
    <location>
        <begin position="140"/>
        <end position="191"/>
    </location>
</feature>
<dbReference type="Pfam" id="PF17921">
    <property type="entry name" value="Integrase_H2C2"/>
    <property type="match status" value="1"/>
</dbReference>
<dbReference type="PANTHER" id="PTHR37984:SF7">
    <property type="entry name" value="INTEGRASE CATALYTIC DOMAIN-CONTAINING PROTEIN"/>
    <property type="match status" value="1"/>
</dbReference>
<keyword evidence="4" id="KW-1185">Reference proteome</keyword>
<dbReference type="OMA" id="RIHECHQ"/>
<evidence type="ECO:0000313" key="4">
    <source>
        <dbReference type="Proteomes" id="UP000318571"/>
    </source>
</evidence>
<dbReference type="InterPro" id="IPR041588">
    <property type="entry name" value="Integrase_H2C2"/>
</dbReference>
<comment type="caution">
    <text evidence="3">The sequence shown here is derived from an EMBL/GenBank/DDBJ whole genome shotgun (WGS) entry which is preliminary data.</text>
</comment>